<dbReference type="SFLD" id="SFLDS00001">
    <property type="entry name" value="Enolase"/>
    <property type="match status" value="1"/>
</dbReference>
<feature type="domain" description="Mandelate racemase/muconate lactonizing enzyme C-terminal" evidence="4">
    <location>
        <begin position="136"/>
        <end position="252"/>
    </location>
</feature>
<organism evidence="5 6">
    <name type="scientific">Azospirillum brasilense</name>
    <dbReference type="NCBI Taxonomy" id="192"/>
    <lineage>
        <taxon>Bacteria</taxon>
        <taxon>Pseudomonadati</taxon>
        <taxon>Pseudomonadota</taxon>
        <taxon>Alphaproteobacteria</taxon>
        <taxon>Rhodospirillales</taxon>
        <taxon>Azospirillaceae</taxon>
        <taxon>Azospirillum</taxon>
    </lineage>
</organism>
<dbReference type="Proteomes" id="UP000318529">
    <property type="component" value="Unassembled WGS sequence"/>
</dbReference>
<dbReference type="SFLD" id="SFLDG00179">
    <property type="entry name" value="mandelate_racemase"/>
    <property type="match status" value="1"/>
</dbReference>
<dbReference type="InterPro" id="IPR036849">
    <property type="entry name" value="Enolase-like_C_sf"/>
</dbReference>
<dbReference type="CDD" id="cd03316">
    <property type="entry name" value="MR_like"/>
    <property type="match status" value="1"/>
</dbReference>
<dbReference type="GO" id="GO:0000287">
    <property type="term" value="F:magnesium ion binding"/>
    <property type="evidence" value="ECO:0007669"/>
    <property type="project" value="TreeGrafter"/>
</dbReference>
<dbReference type="EMBL" id="VITH01000004">
    <property type="protein sequence ID" value="TWA84747.1"/>
    <property type="molecule type" value="Genomic_DNA"/>
</dbReference>
<dbReference type="InterPro" id="IPR029065">
    <property type="entry name" value="Enolase_C-like"/>
</dbReference>
<dbReference type="InterPro" id="IPR013342">
    <property type="entry name" value="Mandelate_racemase_C"/>
</dbReference>
<dbReference type="GO" id="GO:0016052">
    <property type="term" value="P:carbohydrate catabolic process"/>
    <property type="evidence" value="ECO:0007669"/>
    <property type="project" value="TreeGrafter"/>
</dbReference>
<dbReference type="Gene3D" id="3.20.20.120">
    <property type="entry name" value="Enolase-like C-terminal domain"/>
    <property type="match status" value="1"/>
</dbReference>
<name>A0A560CIT8_AZOBR</name>
<reference evidence="5 6" key="1">
    <citation type="submission" date="2019-06" db="EMBL/GenBank/DDBJ databases">
        <title>Genomic Encyclopedia of Type Strains, Phase IV (KMG-V): Genome sequencing to study the core and pangenomes of soil and plant-associated prokaryotes.</title>
        <authorList>
            <person name="Whitman W."/>
        </authorList>
    </citation>
    <scope>NUCLEOTIDE SEQUENCE [LARGE SCALE GENOMIC DNA]</scope>
    <source>
        <strain evidence="5 6">BR 11650</strain>
    </source>
</reference>
<dbReference type="GO" id="GO:0016836">
    <property type="term" value="F:hydro-lyase activity"/>
    <property type="evidence" value="ECO:0007669"/>
    <property type="project" value="TreeGrafter"/>
</dbReference>
<dbReference type="SMART" id="SM00922">
    <property type="entry name" value="MR_MLE"/>
    <property type="match status" value="1"/>
</dbReference>
<dbReference type="Pfam" id="PF13378">
    <property type="entry name" value="MR_MLE_C"/>
    <property type="match status" value="1"/>
</dbReference>
<dbReference type="AlphaFoldDB" id="A0A560CIT8"/>
<keyword evidence="3" id="KW-0460">Magnesium</keyword>
<dbReference type="SUPFAM" id="SSF51604">
    <property type="entry name" value="Enolase C-terminal domain-like"/>
    <property type="match status" value="1"/>
</dbReference>
<dbReference type="PANTHER" id="PTHR13794">
    <property type="entry name" value="ENOLASE SUPERFAMILY, MANDELATE RACEMASE"/>
    <property type="match status" value="1"/>
</dbReference>
<protein>
    <submittedName>
        <fullName evidence="5">Galactonate dehydratase</fullName>
    </submittedName>
</protein>
<dbReference type="InterPro" id="IPR029017">
    <property type="entry name" value="Enolase-like_N"/>
</dbReference>
<evidence type="ECO:0000256" key="3">
    <source>
        <dbReference type="ARBA" id="ARBA00022842"/>
    </source>
</evidence>
<dbReference type="InterPro" id="IPR046945">
    <property type="entry name" value="RHMD-like"/>
</dbReference>
<dbReference type="InterPro" id="IPR013341">
    <property type="entry name" value="Mandelate_racemase_N_dom"/>
</dbReference>
<accession>A0A560CIT8</accession>
<comment type="caution">
    <text evidence="5">The sequence shown here is derived from an EMBL/GenBank/DDBJ whole genome shotgun (WGS) entry which is preliminary data.</text>
</comment>
<dbReference type="RefSeq" id="WP_145682176.1">
    <property type="nucleotide sequence ID" value="NZ_VITH01000004.1"/>
</dbReference>
<evidence type="ECO:0000256" key="1">
    <source>
        <dbReference type="ARBA" id="ARBA00001946"/>
    </source>
</evidence>
<comment type="cofactor">
    <cofactor evidence="1">
        <name>Mg(2+)</name>
        <dbReference type="ChEBI" id="CHEBI:18420"/>
    </cofactor>
</comment>
<dbReference type="SUPFAM" id="SSF54826">
    <property type="entry name" value="Enolase N-terminal domain-like"/>
    <property type="match status" value="1"/>
</dbReference>
<dbReference type="PANTHER" id="PTHR13794:SF58">
    <property type="entry name" value="MITOCHONDRIAL ENOLASE SUPERFAMILY MEMBER 1"/>
    <property type="match status" value="1"/>
</dbReference>
<gene>
    <name evidence="5" type="ORF">FBZ83_10412</name>
</gene>
<dbReference type="Pfam" id="PF02746">
    <property type="entry name" value="MR_MLE_N"/>
    <property type="match status" value="1"/>
</dbReference>
<keyword evidence="2" id="KW-0479">Metal-binding</keyword>
<evidence type="ECO:0000256" key="2">
    <source>
        <dbReference type="ARBA" id="ARBA00022723"/>
    </source>
</evidence>
<sequence length="386" mass="41837">MKITKATIYVINGEGLKPVIVKLDTDEGISGLGEVATAYGCGRTGAAGMIQDLCARFVIGADPTRINSLIGEMYDQSFWLKNPGGIAGAGLSAIEQALWDIRARALNVPVYELFGGRMRDTLAYYANGWYFGATSVADLLRQAEAAVKDGHKALKMYPLARIQPNGTLRHTVNRYADDRDAVNTALDIVAQVRRTVGADVTLMLDLAGGFSVSDTIRFAHGLEDLDIAFIEEICDPGDLGALEQVAAKTNIPIATGERQYLRYGFRDLLERRAVGILQPDIGNTGGFAETHKIAAMADAYGVKVQPHVCGSSIAASIATHLSAVIPNFYVQEHFPYWARIPGWIEVATEPFESRLKNGALQIPDGPGYGVTLKDAVVREHIWAEVR</sequence>
<dbReference type="Gene3D" id="3.30.390.10">
    <property type="entry name" value="Enolase-like, N-terminal domain"/>
    <property type="match status" value="1"/>
</dbReference>
<evidence type="ECO:0000313" key="6">
    <source>
        <dbReference type="Proteomes" id="UP000318529"/>
    </source>
</evidence>
<evidence type="ECO:0000313" key="5">
    <source>
        <dbReference type="EMBL" id="TWA84747.1"/>
    </source>
</evidence>
<proteinExistence type="predicted"/>
<evidence type="ECO:0000259" key="4">
    <source>
        <dbReference type="SMART" id="SM00922"/>
    </source>
</evidence>